<evidence type="ECO:0000313" key="2">
    <source>
        <dbReference type="EMBL" id="GAA0160018.1"/>
    </source>
</evidence>
<reference evidence="2 3" key="1">
    <citation type="submission" date="2024-01" db="EMBL/GenBank/DDBJ databases">
        <title>The complete chloroplast genome sequence of Lithospermum erythrorhizon: insights into the phylogenetic relationship among Boraginaceae species and the maternal lineages of purple gromwells.</title>
        <authorList>
            <person name="Okada T."/>
            <person name="Watanabe K."/>
        </authorList>
    </citation>
    <scope>NUCLEOTIDE SEQUENCE [LARGE SCALE GENOMIC DNA]</scope>
</reference>
<dbReference type="Proteomes" id="UP001454036">
    <property type="component" value="Unassembled WGS sequence"/>
</dbReference>
<dbReference type="SUPFAM" id="SSF53098">
    <property type="entry name" value="Ribonuclease H-like"/>
    <property type="match status" value="1"/>
</dbReference>
<dbReference type="InterPro" id="IPR036397">
    <property type="entry name" value="RNaseH_sf"/>
</dbReference>
<sequence>MYDEELYKKSWDDPLLRCVSQEDIPKIRAEVHQGWCGSHIGGRSLTVKITRIRYFWPILVKDAMNFMKKCDICERMGSVQHKPTPSMTPIPKPIPLAMWGINLVGKLPKAKGSLKYVVVTVDYFSKWVEAVPLKTSGSDNIVKFLWKHIITRFRSESKKGAWIDELPVVLWPLRTTPSHATEENPFSLVYGSEAVLPIEARLPTYRQLGFDTGENDQ</sequence>
<feature type="domain" description="Integrase zinc-binding" evidence="1">
    <location>
        <begin position="21"/>
        <end position="76"/>
    </location>
</feature>
<accession>A0AAV3QA15</accession>
<name>A0AAV3QA15_LITER</name>
<dbReference type="Gene3D" id="3.30.420.10">
    <property type="entry name" value="Ribonuclease H-like superfamily/Ribonuclease H"/>
    <property type="match status" value="1"/>
</dbReference>
<organism evidence="2 3">
    <name type="scientific">Lithospermum erythrorhizon</name>
    <name type="common">Purple gromwell</name>
    <name type="synonym">Lithospermum officinale var. erythrorhizon</name>
    <dbReference type="NCBI Taxonomy" id="34254"/>
    <lineage>
        <taxon>Eukaryota</taxon>
        <taxon>Viridiplantae</taxon>
        <taxon>Streptophyta</taxon>
        <taxon>Embryophyta</taxon>
        <taxon>Tracheophyta</taxon>
        <taxon>Spermatophyta</taxon>
        <taxon>Magnoliopsida</taxon>
        <taxon>eudicotyledons</taxon>
        <taxon>Gunneridae</taxon>
        <taxon>Pentapetalae</taxon>
        <taxon>asterids</taxon>
        <taxon>lamiids</taxon>
        <taxon>Boraginales</taxon>
        <taxon>Boraginaceae</taxon>
        <taxon>Boraginoideae</taxon>
        <taxon>Lithospermeae</taxon>
        <taxon>Lithospermum</taxon>
    </lineage>
</organism>
<gene>
    <name evidence="2" type="ORF">LIER_38963</name>
</gene>
<keyword evidence="3" id="KW-1185">Reference proteome</keyword>
<dbReference type="EMBL" id="BAABME010020301">
    <property type="protein sequence ID" value="GAA0160018.1"/>
    <property type="molecule type" value="Genomic_DNA"/>
</dbReference>
<dbReference type="Gene3D" id="1.10.340.70">
    <property type="match status" value="1"/>
</dbReference>
<dbReference type="Pfam" id="PF17921">
    <property type="entry name" value="Integrase_H2C2"/>
    <property type="match status" value="1"/>
</dbReference>
<dbReference type="PANTHER" id="PTHR48475">
    <property type="entry name" value="RIBONUCLEASE H"/>
    <property type="match status" value="1"/>
</dbReference>
<evidence type="ECO:0000313" key="3">
    <source>
        <dbReference type="Proteomes" id="UP001454036"/>
    </source>
</evidence>
<dbReference type="InterPro" id="IPR012337">
    <property type="entry name" value="RNaseH-like_sf"/>
</dbReference>
<dbReference type="InterPro" id="IPR041588">
    <property type="entry name" value="Integrase_H2C2"/>
</dbReference>
<dbReference type="PANTHER" id="PTHR48475:SF1">
    <property type="entry name" value="RNASE H TYPE-1 DOMAIN-CONTAINING PROTEIN"/>
    <property type="match status" value="1"/>
</dbReference>
<proteinExistence type="predicted"/>
<protein>
    <recommendedName>
        <fullName evidence="1">Integrase zinc-binding domain-containing protein</fullName>
    </recommendedName>
</protein>
<evidence type="ECO:0000259" key="1">
    <source>
        <dbReference type="Pfam" id="PF17921"/>
    </source>
</evidence>
<dbReference type="GO" id="GO:0003676">
    <property type="term" value="F:nucleic acid binding"/>
    <property type="evidence" value="ECO:0007669"/>
    <property type="project" value="InterPro"/>
</dbReference>
<comment type="caution">
    <text evidence="2">The sequence shown here is derived from an EMBL/GenBank/DDBJ whole genome shotgun (WGS) entry which is preliminary data.</text>
</comment>
<dbReference type="AlphaFoldDB" id="A0AAV3QA15"/>